<organism evidence="1 2">
    <name type="scientific">Pedobacter lusitanus</name>
    <dbReference type="NCBI Taxonomy" id="1503925"/>
    <lineage>
        <taxon>Bacteria</taxon>
        <taxon>Pseudomonadati</taxon>
        <taxon>Bacteroidota</taxon>
        <taxon>Sphingobacteriia</taxon>
        <taxon>Sphingobacteriales</taxon>
        <taxon>Sphingobacteriaceae</taxon>
        <taxon>Pedobacter</taxon>
    </lineage>
</organism>
<dbReference type="OrthoDB" id="767412at2"/>
<name>A0A0D0GQH4_9SPHI</name>
<protein>
    <submittedName>
        <fullName evidence="1">Uncharacterized protein</fullName>
    </submittedName>
</protein>
<dbReference type="Proteomes" id="UP000032049">
    <property type="component" value="Unassembled WGS sequence"/>
</dbReference>
<evidence type="ECO:0000313" key="2">
    <source>
        <dbReference type="Proteomes" id="UP000032049"/>
    </source>
</evidence>
<dbReference type="AlphaFoldDB" id="A0A0D0GQH4"/>
<proteinExistence type="predicted"/>
<comment type="caution">
    <text evidence="1">The sequence shown here is derived from an EMBL/GenBank/DDBJ whole genome shotgun (WGS) entry which is preliminary data.</text>
</comment>
<reference evidence="1 2" key="1">
    <citation type="submission" date="2015-01" db="EMBL/GenBank/DDBJ databases">
        <title>Draft genome sequence of Pedobacter sp. NL19 isolated from sludge of an effluent treatment pond in an abandoned uranium mine.</title>
        <authorList>
            <person name="Santos T."/>
            <person name="Caetano T."/>
            <person name="Covas C."/>
            <person name="Cruz A."/>
            <person name="Mendo S."/>
        </authorList>
    </citation>
    <scope>NUCLEOTIDE SEQUENCE [LARGE SCALE GENOMIC DNA]</scope>
    <source>
        <strain evidence="1 2">NL19</strain>
    </source>
</reference>
<gene>
    <name evidence="1" type="ORF">TH53_12780</name>
</gene>
<dbReference type="RefSeq" id="WP_041882536.1">
    <property type="nucleotide sequence ID" value="NZ_JXRA01000054.1"/>
</dbReference>
<dbReference type="EMBL" id="JXRA01000054">
    <property type="protein sequence ID" value="KIO76791.1"/>
    <property type="molecule type" value="Genomic_DNA"/>
</dbReference>
<sequence length="147" mass="17083">MAELDFSFSAIDYDSLQNEEITIQEFIDIALRPSSYDEESPMDIIGNILMEPHSHEGGAPEISGVEIVEVEFDKKKKMKGKICFEYTVNYLYTCADMNKEYEHTEYLNFRIDKNINTLFLIFFNPHQEAPRTNSNLIMKIIGLFLSH</sequence>
<evidence type="ECO:0000313" key="1">
    <source>
        <dbReference type="EMBL" id="KIO76791.1"/>
    </source>
</evidence>
<accession>A0A0D0GQH4</accession>
<keyword evidence="2" id="KW-1185">Reference proteome</keyword>